<protein>
    <submittedName>
        <fullName evidence="2">HAT C-terminal dimerisation domain-containing protein</fullName>
    </submittedName>
</protein>
<dbReference type="Proteomes" id="UP000887576">
    <property type="component" value="Unplaced"/>
</dbReference>
<reference evidence="2" key="1">
    <citation type="submission" date="2022-11" db="UniProtKB">
        <authorList>
            <consortium name="WormBaseParasite"/>
        </authorList>
    </citation>
    <scope>IDENTIFICATION</scope>
</reference>
<dbReference type="WBParaSite" id="JU765_v2.g8149.t1">
    <property type="protein sequence ID" value="JU765_v2.g8149.t1"/>
    <property type="gene ID" value="JU765_v2.g8149"/>
</dbReference>
<proteinExistence type="predicted"/>
<evidence type="ECO:0000313" key="2">
    <source>
        <dbReference type="WBParaSite" id="JU765_v2.g8149.t1"/>
    </source>
</evidence>
<name>A0AC34RME9_9BILA</name>
<accession>A0AC34RME9</accession>
<organism evidence="1 2">
    <name type="scientific">Panagrolaimus sp. JU765</name>
    <dbReference type="NCBI Taxonomy" id="591449"/>
    <lineage>
        <taxon>Eukaryota</taxon>
        <taxon>Metazoa</taxon>
        <taxon>Ecdysozoa</taxon>
        <taxon>Nematoda</taxon>
        <taxon>Chromadorea</taxon>
        <taxon>Rhabditida</taxon>
        <taxon>Tylenchina</taxon>
        <taxon>Panagrolaimomorpha</taxon>
        <taxon>Panagrolaimoidea</taxon>
        <taxon>Panagrolaimidae</taxon>
        <taxon>Panagrolaimus</taxon>
    </lineage>
</organism>
<evidence type="ECO:0000313" key="1">
    <source>
        <dbReference type="Proteomes" id="UP000887576"/>
    </source>
</evidence>
<sequence>MSLYVEYFTIDKTNGKRCKVKGCGWSKKYCSTTTDMRRHLQNEHPKLFVELEEKQEAIKKKKEENNNFFKLSEPVIPKQDFFKPKTAFSVLSQEKTTELDNTIVDFIAEDLQPFNIIDSPRFRKMISRLNDKYILKSRKYYSNTVLPARYKEIEGMIKKKLATAKYISLTVDEWSSEDLRHCLLSVTARIIGPDFKPYSCTIGAVPLKGKHTGSNMADHLKQFLDDFGIDQKKLTRIVRDGASSMIRTFDLLNIESLLVLPIHCKDAVLFQVVVDGLKVLVDKETPKSQKNVIERVKQFVRKVKTSTVVKQRFEELQDQFDVPQHELQTNMEVVVDGLKVLVDKETPKDQKTVIERVKQFVRKVKTSTVVKQRFEELQEQFDVPQHELQTNVDIRWSSLFLMLTRFREQQRVVIELMVDSSLKMPQFNAEDWNIINSIIEMLQVIAEATKLIQGESISASVIIPIVQVLLQSFTEQINHNHHCKDAISAMKKSLEHRFLDWQTKKHLVLATISDPRFKDCYLPSAFKEVYTDWIVEDFGAPQQIEEEIIPVENMEPHDLYEKFEAVADNSPTRKKETNYCPIKNEIKQYLEQQRYPKTNCVAEYWLQHEKIFPTIAAVYKKYNCSPATSADSERLFSKAKLI</sequence>